<name>A0ACC5ZIC6_9TELE</name>
<protein>
    <submittedName>
        <fullName evidence="1">Uncharacterized protein</fullName>
    </submittedName>
</protein>
<dbReference type="Proteomes" id="UP000830395">
    <property type="component" value="Chromosome 26"/>
</dbReference>
<dbReference type="EMBL" id="CM041000">
    <property type="protein sequence ID" value="MCJ8747786.1"/>
    <property type="molecule type" value="Genomic_DNA"/>
</dbReference>
<keyword evidence="2" id="KW-1185">Reference proteome</keyword>
<comment type="caution">
    <text evidence="1">The sequence shown here is derived from an EMBL/GenBank/DDBJ whole genome shotgun (WGS) entry which is preliminary data.</text>
</comment>
<proteinExistence type="predicted"/>
<gene>
    <name evidence="1" type="ORF">PDJAM_G00157560</name>
</gene>
<organism evidence="1 2">
    <name type="scientific">Pangasius djambal</name>
    <dbReference type="NCBI Taxonomy" id="1691987"/>
    <lineage>
        <taxon>Eukaryota</taxon>
        <taxon>Metazoa</taxon>
        <taxon>Chordata</taxon>
        <taxon>Craniata</taxon>
        <taxon>Vertebrata</taxon>
        <taxon>Euteleostomi</taxon>
        <taxon>Actinopterygii</taxon>
        <taxon>Neopterygii</taxon>
        <taxon>Teleostei</taxon>
        <taxon>Ostariophysi</taxon>
        <taxon>Siluriformes</taxon>
        <taxon>Pangasiidae</taxon>
        <taxon>Pangasius</taxon>
    </lineage>
</organism>
<accession>A0ACC5ZIC6</accession>
<sequence length="55" mass="6634">MRLSQLQHDVPEFKGRPCQQECTEQKVFKNDIPWKIISGKFHIMFHKVEVRLQSH</sequence>
<evidence type="ECO:0000313" key="2">
    <source>
        <dbReference type="Proteomes" id="UP000830395"/>
    </source>
</evidence>
<reference evidence="1" key="1">
    <citation type="submission" date="2020-02" db="EMBL/GenBank/DDBJ databases">
        <title>Genome sequencing of the panga catfish, Pangasius djambal.</title>
        <authorList>
            <person name="Wen M."/>
            <person name="Zahm M."/>
            <person name="Roques C."/>
            <person name="Cabau C."/>
            <person name="Klopp C."/>
            <person name="Donnadieu C."/>
            <person name="Jouanno E."/>
            <person name="Avarre J.-C."/>
            <person name="Campet M."/>
            <person name="Ha T."/>
            <person name="Dugue R."/>
            <person name="Lampietro C."/>
            <person name="Louis A."/>
            <person name="Herpin A."/>
            <person name="Echchiki A."/>
            <person name="Berthelot C."/>
            <person name="Parey E."/>
            <person name="Roest-Crollius H."/>
            <person name="Braasch I."/>
            <person name="Postlethwait J.H."/>
            <person name="Bobe J."/>
            <person name="Montfort J."/>
            <person name="Bouchez O."/>
            <person name="Begum T."/>
            <person name="Schartl M."/>
            <person name="Gustiano R."/>
            <person name="Guiguen Y."/>
        </authorList>
    </citation>
    <scope>NUCLEOTIDE SEQUENCE</scope>
    <source>
        <strain evidence="1">Pdj_M5554</strain>
    </source>
</reference>
<evidence type="ECO:0000313" key="1">
    <source>
        <dbReference type="EMBL" id="MCJ8747786.1"/>
    </source>
</evidence>